<dbReference type="KEGG" id="bmic:BMR1_01G02315"/>
<dbReference type="Gene3D" id="3.20.20.100">
    <property type="entry name" value="NADP-dependent oxidoreductase domain"/>
    <property type="match status" value="1"/>
</dbReference>
<dbReference type="InterPro" id="IPR036812">
    <property type="entry name" value="NAD(P)_OxRdtase_dom_sf"/>
</dbReference>
<evidence type="ECO:0000259" key="2">
    <source>
        <dbReference type="Pfam" id="PF00248"/>
    </source>
</evidence>
<reference evidence="3 4" key="2">
    <citation type="journal article" date="2013" name="PLoS ONE">
        <title>Whole genome mapping and re-organization of the nuclear and mitochondrial genomes of Babesia microti isolates.</title>
        <authorList>
            <person name="Cornillot E."/>
            <person name="Dassouli A."/>
            <person name="Garg A."/>
            <person name="Pachikara N."/>
            <person name="Randazzo S."/>
            <person name="Depoix D."/>
            <person name="Carcy B."/>
            <person name="Delbecq S."/>
            <person name="Frutos R."/>
            <person name="Silva J.C."/>
            <person name="Sutton R."/>
            <person name="Krause P.J."/>
            <person name="Mamoun C.B."/>
        </authorList>
    </citation>
    <scope>NUCLEOTIDE SEQUENCE [LARGE SCALE GENOMIC DNA]</scope>
    <source>
        <strain evidence="3 4">RI</strain>
    </source>
</reference>
<accession>A0A1N6LWX7</accession>
<keyword evidence="4" id="KW-1185">Reference proteome</keyword>
<dbReference type="VEuPathDB" id="PiroplasmaDB:BMR1_01G02315"/>
<evidence type="ECO:0000313" key="3">
    <source>
        <dbReference type="EMBL" id="SIO73372.1"/>
    </source>
</evidence>
<dbReference type="AlphaFoldDB" id="A0A1N6LWX7"/>
<dbReference type="InterPro" id="IPR023210">
    <property type="entry name" value="NADP_OxRdtase_dom"/>
</dbReference>
<dbReference type="InterPro" id="IPR050523">
    <property type="entry name" value="AKR_Detox_Biosynth"/>
</dbReference>
<proteinExistence type="predicted"/>
<dbReference type="GO" id="GO:0016491">
    <property type="term" value="F:oxidoreductase activity"/>
    <property type="evidence" value="ECO:0007669"/>
    <property type="project" value="UniProtKB-KW"/>
</dbReference>
<feature type="domain" description="NADP-dependent oxidoreductase" evidence="2">
    <location>
        <begin position="172"/>
        <end position="540"/>
    </location>
</feature>
<organism evidence="3 4">
    <name type="scientific">Babesia microti (strain RI)</name>
    <dbReference type="NCBI Taxonomy" id="1133968"/>
    <lineage>
        <taxon>Eukaryota</taxon>
        <taxon>Sar</taxon>
        <taxon>Alveolata</taxon>
        <taxon>Apicomplexa</taxon>
        <taxon>Aconoidasida</taxon>
        <taxon>Piroplasmida</taxon>
        <taxon>Babesiidae</taxon>
        <taxon>Babesia</taxon>
    </lineage>
</organism>
<evidence type="ECO:0000313" key="4">
    <source>
        <dbReference type="Proteomes" id="UP000002899"/>
    </source>
</evidence>
<name>A0A1N6LWX7_BABMR</name>
<dbReference type="GeneID" id="24423539"/>
<reference evidence="3 4" key="3">
    <citation type="journal article" date="2016" name="Sci. Rep.">
        <title>Genome-wide diversity and gene expression profiling of Babesia microti isolates identify polymorphic genes that mediate host-pathogen interactions.</title>
        <authorList>
            <person name="Silva J.C."/>
            <person name="Cornillot E."/>
            <person name="McCracken C."/>
            <person name="Usmani-Brown S."/>
            <person name="Dwivedi A."/>
            <person name="Ifeonu O.O."/>
            <person name="Crabtree J."/>
            <person name="Gotia H.T."/>
            <person name="Virji A.Z."/>
            <person name="Reynes C."/>
            <person name="Colinge J."/>
            <person name="Kumar V."/>
            <person name="Lawres L."/>
            <person name="Pazzi J.E."/>
            <person name="Pablo J.V."/>
            <person name="Hung C."/>
            <person name="Brancato J."/>
            <person name="Kumari P."/>
            <person name="Orvis J."/>
            <person name="Tretina K."/>
            <person name="Chibucos M."/>
            <person name="Ott S."/>
            <person name="Sadzewicz L."/>
            <person name="Sengamalay N."/>
            <person name="Shetty A.C."/>
            <person name="Su Q."/>
            <person name="Tallon L."/>
            <person name="Fraser C.M."/>
            <person name="Frutos R."/>
            <person name="Molina D.M."/>
            <person name="Krause P.J."/>
            <person name="Ben Mamoun C."/>
        </authorList>
    </citation>
    <scope>NUCLEOTIDE SEQUENCE [LARGE SCALE GENOMIC DNA]</scope>
    <source>
        <strain evidence="3 4">RI</strain>
    </source>
</reference>
<dbReference type="SUPFAM" id="SSF51430">
    <property type="entry name" value="NAD(P)-linked oxidoreductase"/>
    <property type="match status" value="1"/>
</dbReference>
<dbReference type="OrthoDB" id="2310150at2759"/>
<keyword evidence="1" id="KW-0560">Oxidoreductase</keyword>
<sequence>MHITHALVAAYLNPFSTNNYINLSNDKFKFIVRSDVPEWATEGHFLQDILDRTSHIKRERFDPAYKDDCGDIHGRLKEVADDMVSQDNLKLDDNGNLELNELFGDVPASLQQPETFYPSLTDNANSKVEDLRDSLSNVVDCAIPTLHTKPHPDLINGMRYRRLGDSDLIVSELCLGTSFYDNPAFIDLNHAKFIIEKAFNEYGINFFDTSEYDPLPIEPKSWISYHHRALKTLKQFDRSKIVISGRICSSNLGKPHRQRYLAWTRKCLLPPTLNNIEEGVDNILSASGLDYIDIMSLDRPERYVPNSTLGEDTYCWGKEISATDMISESIDAMQKIIEKGKARYIGLSNETIWGIYKYTQLTRNNTKLKPLFIQCLYNLLHRNEFESGLAEISLANNIPLVSYGTMAGGILTGKYLDPERHNSLGADKAFEKLYQFDDDLDLLPEDWGHLSFGPQNARCNIFPETYHTHRTVWCQHLTGEYLKIARTFGMTLAQLALRWNNTRHFIVSTIIAPRTIGQLSDIIGTLNYPFTKQLEEDIHEVYLRYRAPTMGGPQILTSVEDADNAVSQNKFITECTTPIWSGGSYWPSIILKDEQLEKRDQIEREREFLLTISGHMDAPNDHSKFNYRCWIERIEEDLPGEYFAVKEAKIFGWDRYKFRDYTLVYKTPDEYREDDTSDFHFYWKDDKIFVGPTSDKIRQFYEDEVAIAAVVQMRTTEYLNLVKDKIDFARSFSSIDKGWATIDVDGLYKRLLAKGIDITNRETIDKLFDNDENKKLLSLIEKESVELCYYYQRMKFKRREFPPPGMEDVVDPLVYNSTNNPKNEAIIEL</sequence>
<dbReference type="RefSeq" id="XP_021337473.1">
    <property type="nucleotide sequence ID" value="XM_021482882.1"/>
</dbReference>
<dbReference type="Proteomes" id="UP000002899">
    <property type="component" value="Chromosome I"/>
</dbReference>
<reference evidence="3 4" key="1">
    <citation type="journal article" date="2012" name="Nucleic Acids Res.">
        <title>Sequencing of the smallest Apicomplexan genome from the human pathogen Babesia microti.</title>
        <authorList>
            <person name="Cornillot E."/>
            <person name="Hadj-Kaddour K."/>
            <person name="Dassouli A."/>
            <person name="Noel B."/>
            <person name="Ranwez V."/>
            <person name="Vacherie B."/>
            <person name="Augagneur Y."/>
            <person name="Bres V."/>
            <person name="Duclos A."/>
            <person name="Randazzo S."/>
            <person name="Carcy B."/>
            <person name="Debierre-Grockiego F."/>
            <person name="Delbecq S."/>
            <person name="Moubri-Menage K."/>
            <person name="Shams-Eldin H."/>
            <person name="Usmani-Brown S."/>
            <person name="Bringaud F."/>
            <person name="Wincker P."/>
            <person name="Vivares C.P."/>
            <person name="Schwarz R.T."/>
            <person name="Schetters T.P."/>
            <person name="Krause P.J."/>
            <person name="Gorenflot A."/>
            <person name="Berry V."/>
            <person name="Barbe V."/>
            <person name="Ben Mamoun C."/>
        </authorList>
    </citation>
    <scope>NUCLEOTIDE SEQUENCE [LARGE SCALE GENOMIC DNA]</scope>
    <source>
        <strain evidence="3 4">RI</strain>
    </source>
</reference>
<evidence type="ECO:0000256" key="1">
    <source>
        <dbReference type="ARBA" id="ARBA00023002"/>
    </source>
</evidence>
<dbReference type="EMBL" id="FO082871">
    <property type="protein sequence ID" value="SIO73372.1"/>
    <property type="molecule type" value="Genomic_DNA"/>
</dbReference>
<dbReference type="PANTHER" id="PTHR43364">
    <property type="entry name" value="NADH-SPECIFIC METHYLGLYOXAL REDUCTASE-RELATED"/>
    <property type="match status" value="1"/>
</dbReference>
<dbReference type="PANTHER" id="PTHR43364:SF4">
    <property type="entry name" value="NAD(P)-LINKED OXIDOREDUCTASE SUPERFAMILY PROTEIN"/>
    <property type="match status" value="1"/>
</dbReference>
<dbReference type="Pfam" id="PF00248">
    <property type="entry name" value="Aldo_ket_red"/>
    <property type="match status" value="1"/>
</dbReference>
<protein>
    <submittedName>
        <fullName evidence="3">Aldo/keto reductase family</fullName>
    </submittedName>
</protein>
<gene>
    <name evidence="3" type="ORF">BMR1_01G02315</name>
</gene>